<dbReference type="Gene3D" id="3.80.10.10">
    <property type="entry name" value="Ribonuclease Inhibitor"/>
    <property type="match status" value="1"/>
</dbReference>
<dbReference type="SUPFAM" id="SSF52047">
    <property type="entry name" value="RNI-like"/>
    <property type="match status" value="1"/>
</dbReference>
<gene>
    <name evidence="1" type="ORF">PENSUB_8168</name>
</gene>
<evidence type="ECO:0008006" key="3">
    <source>
        <dbReference type="Google" id="ProtNLM"/>
    </source>
</evidence>
<keyword evidence="2" id="KW-1185">Reference proteome</keyword>
<comment type="caution">
    <text evidence="1">The sequence shown here is derived from an EMBL/GenBank/DDBJ whole genome shotgun (WGS) entry which is preliminary data.</text>
</comment>
<dbReference type="Proteomes" id="UP000186955">
    <property type="component" value="Unassembled WGS sequence"/>
</dbReference>
<reference evidence="1 2" key="1">
    <citation type="submission" date="2016-10" db="EMBL/GenBank/DDBJ databases">
        <title>Genome sequence of the ascomycete fungus Penicillium subrubescens.</title>
        <authorList>
            <person name="De Vries R.P."/>
            <person name="Peng M."/>
            <person name="Dilokpimol A."/>
            <person name="Hilden K."/>
            <person name="Makela M.R."/>
            <person name="Grigoriev I."/>
            <person name="Riley R."/>
            <person name="Granchi Z."/>
        </authorList>
    </citation>
    <scope>NUCLEOTIDE SEQUENCE [LARGE SCALE GENOMIC DNA]</scope>
    <source>
        <strain evidence="1 2">CBS 132785</strain>
    </source>
</reference>
<protein>
    <recommendedName>
        <fullName evidence="3">F-box domain-containing protein</fullName>
    </recommendedName>
</protein>
<dbReference type="InterPro" id="IPR032675">
    <property type="entry name" value="LRR_dom_sf"/>
</dbReference>
<dbReference type="AlphaFoldDB" id="A0A1Q5TI96"/>
<sequence length="333" mass="38623">MDAFVALLLAQVPNLRYLSLGPDVARPDRLIGMVLRSAICEPMNYKLPSFEHLQDVSFLLNLGQNYVREKQSKDIAALSLFYLPNIRHMSASIENLTTFSWPKAHLPTPSQLTSLDLTKIREIYLGELLSVTPNLKSLHWKWQYDHGLDDDLNLPILDLDRIAAAISHVRGTLTELTITGCCEIKGDDQWIPSIEIKGSLNAMVNWAMLKKLQIPWAFLMGFERDKSKRLQHVMPKNIEFLSITDDLKLQDNDSTQPEWPLWIWNEYKILKKLRLWLEDRSTCTPHLRRITLTLRTEWIFAEFDEWSPDIRQAYRDLGARTGVELEIIELDTK</sequence>
<name>A0A1Q5TI96_9EURO</name>
<proteinExistence type="predicted"/>
<organism evidence="1 2">
    <name type="scientific">Penicillium subrubescens</name>
    <dbReference type="NCBI Taxonomy" id="1316194"/>
    <lineage>
        <taxon>Eukaryota</taxon>
        <taxon>Fungi</taxon>
        <taxon>Dikarya</taxon>
        <taxon>Ascomycota</taxon>
        <taxon>Pezizomycotina</taxon>
        <taxon>Eurotiomycetes</taxon>
        <taxon>Eurotiomycetidae</taxon>
        <taxon>Eurotiales</taxon>
        <taxon>Aspergillaceae</taxon>
        <taxon>Penicillium</taxon>
    </lineage>
</organism>
<dbReference type="EMBL" id="MNBE01000653">
    <property type="protein sequence ID" value="OKO99951.1"/>
    <property type="molecule type" value="Genomic_DNA"/>
</dbReference>
<evidence type="ECO:0000313" key="1">
    <source>
        <dbReference type="EMBL" id="OKO99951.1"/>
    </source>
</evidence>
<accession>A0A1Q5TI96</accession>
<evidence type="ECO:0000313" key="2">
    <source>
        <dbReference type="Proteomes" id="UP000186955"/>
    </source>
</evidence>